<dbReference type="SUPFAM" id="SSF55979">
    <property type="entry name" value="DNA clamp"/>
    <property type="match status" value="1"/>
</dbReference>
<reference evidence="2" key="1">
    <citation type="submission" date="2023-01" db="EMBL/GenBank/DDBJ databases">
        <title>The chitinases involved in constricting ring structure development in the nematode-trapping fungus Drechslerella dactyloides.</title>
        <authorList>
            <person name="Wang R."/>
            <person name="Zhang L."/>
            <person name="Tang P."/>
            <person name="Li S."/>
            <person name="Liang L."/>
        </authorList>
    </citation>
    <scope>NUCLEOTIDE SEQUENCE</scope>
    <source>
        <strain evidence="2">YMF1.00031</strain>
    </source>
</reference>
<organism evidence="2 3">
    <name type="scientific">Drechslerella dactyloides</name>
    <name type="common">Nematode-trapping fungus</name>
    <name type="synonym">Arthrobotrys dactyloides</name>
    <dbReference type="NCBI Taxonomy" id="74499"/>
    <lineage>
        <taxon>Eukaryota</taxon>
        <taxon>Fungi</taxon>
        <taxon>Dikarya</taxon>
        <taxon>Ascomycota</taxon>
        <taxon>Pezizomycotina</taxon>
        <taxon>Orbiliomycetes</taxon>
        <taxon>Orbiliales</taxon>
        <taxon>Orbiliaceae</taxon>
        <taxon>Drechslerella</taxon>
    </lineage>
</organism>
<comment type="caution">
    <text evidence="2">The sequence shown here is derived from an EMBL/GenBank/DDBJ whole genome shotgun (WGS) entry which is preliminary data.</text>
</comment>
<evidence type="ECO:0000313" key="2">
    <source>
        <dbReference type="EMBL" id="KAJ6261328.1"/>
    </source>
</evidence>
<name>A0AAD6IYX5_DREDA</name>
<sequence length="1115" mass="122091">MNILLMSTLNITLSPLAVDRLYEALSCLAKFGDHVTLEARRNKLNLRTLNSTHSAHVLICVAGDTFCDAYNFVPDPSKLGDSPLFNSNGSQSSARVEEGAFVCKINVKALLPVFRGRYVQETVNKERDESLVQGIEKCEISLHERDNKVQCRLVIKLFCRHGVLKTFKLQYEEADIMYATFLKEWGVNRWTIRAGELKKWMEHFGPKAEHLDIGSEEDRASFTSFSEKIVDGAQILKHPLQTSIELDLIEFHEFQVARDTHIAINVKDFKAMVTHAGTLDAVQISAAYGEAGQPMQVTYDQNGMFCEFTLMTRKKGAAGPAGAGKAEPVAKIVMHRGAGASAAAAGRSRETSAPPVKVSVQPQSSAAGPSRRVNTPVVSPGSSAGPPPSAPSITPAASRAASSKSASGSADMPPPPPPPPGRATPRIGSVSAASDTSRDTPSARQPSLSLGFRGSLPPRPSQSLFLMDEDDDDDLFGPTPAAGADDGIEGLLDDDDDDVLGWDASLGSERVSFIELQERAVNADAGSAGKAAEGKQESEEGSYVGPTQRRDVSYAVLNPHVKQYHNTHTPVSSYQVVHERLRLLDDPPAELLPLLPQLPQPLLPHAALLYDTDLLPFERCIQHARLDKVADTFQPDVIVRLQHLVEIMAHPRRALSQDPWVVVRKRHRHAVRQEHRQRVRQNGAREPQDLVRDRTDLNTDVAALDLLQQQRVFVQAETVPYPLRAEQQRVEQILVVHVAVAVDFSRVQEERDVNVGVRAYLLELRQHIAQRTAEVFLPDEVEAGDDVRYRMFSSMYSREFMRSVVQIRRAPQKREPSGVALNAATSSWNAPIMSKAPRCRCAGSSGTKKTERIVPHAVRGELGHHTADHLAEEGHVLREADERAEDGGEAPPDVVQAVVVRERVVDGDGRVADKVVDEGFAVRGRDRGGERGEGAGRVGRGGERCGVRGSRADGEEGRCGRGVVVVREQGLRDADEDVRRVDGRLAHPPHYIITHVSRPIYKSTSCTPDTSTLKCKCECSKAPFGIRFTTFHSNVLSIRSLASVNDMPGGLRPHIRLLNLADLAHDGGSLDGQRGHALTEPVVYNTDTRSISSVQIELMDQGGDTDRVFALSPAR</sequence>
<dbReference type="EMBL" id="JAQGDS010000004">
    <property type="protein sequence ID" value="KAJ6261328.1"/>
    <property type="molecule type" value="Genomic_DNA"/>
</dbReference>
<proteinExistence type="predicted"/>
<feature type="compositionally biased region" description="Polar residues" evidence="1">
    <location>
        <begin position="431"/>
        <end position="448"/>
    </location>
</feature>
<evidence type="ECO:0000313" key="3">
    <source>
        <dbReference type="Proteomes" id="UP001221413"/>
    </source>
</evidence>
<evidence type="ECO:0000256" key="1">
    <source>
        <dbReference type="SAM" id="MobiDB-lite"/>
    </source>
</evidence>
<dbReference type="GO" id="GO:0030896">
    <property type="term" value="C:checkpoint clamp complex"/>
    <property type="evidence" value="ECO:0007669"/>
    <property type="project" value="InterPro"/>
</dbReference>
<dbReference type="GO" id="GO:0000076">
    <property type="term" value="P:DNA replication checkpoint signaling"/>
    <property type="evidence" value="ECO:0007669"/>
    <property type="project" value="TreeGrafter"/>
</dbReference>
<dbReference type="GO" id="GO:0006281">
    <property type="term" value="P:DNA repair"/>
    <property type="evidence" value="ECO:0007669"/>
    <property type="project" value="TreeGrafter"/>
</dbReference>
<dbReference type="AlphaFoldDB" id="A0AAD6IYX5"/>
<dbReference type="Proteomes" id="UP001221413">
    <property type="component" value="Unassembled WGS sequence"/>
</dbReference>
<feature type="compositionally biased region" description="Acidic residues" evidence="1">
    <location>
        <begin position="486"/>
        <end position="495"/>
    </location>
</feature>
<dbReference type="InterPro" id="IPR007268">
    <property type="entry name" value="Rad9/Ddc1"/>
</dbReference>
<protein>
    <submittedName>
        <fullName evidence="2">DNA repair protein rad9</fullName>
    </submittedName>
</protein>
<dbReference type="PANTHER" id="PTHR15237:SF0">
    <property type="entry name" value="CELL CYCLE CHECKPOINT CONTROL PROTEIN"/>
    <property type="match status" value="1"/>
</dbReference>
<accession>A0AAD6IYX5</accession>
<gene>
    <name evidence="2" type="ORF">Dda_3997</name>
</gene>
<dbReference type="PANTHER" id="PTHR15237">
    <property type="entry name" value="DNA REPAIR PROTEIN RAD9"/>
    <property type="match status" value="1"/>
</dbReference>
<dbReference type="GO" id="GO:0071479">
    <property type="term" value="P:cellular response to ionizing radiation"/>
    <property type="evidence" value="ECO:0007669"/>
    <property type="project" value="TreeGrafter"/>
</dbReference>
<dbReference type="Gene3D" id="3.70.10.10">
    <property type="match status" value="1"/>
</dbReference>
<feature type="compositionally biased region" description="Pro residues" evidence="1">
    <location>
        <begin position="412"/>
        <end position="422"/>
    </location>
</feature>
<feature type="region of interest" description="Disordered" evidence="1">
    <location>
        <begin position="525"/>
        <end position="548"/>
    </location>
</feature>
<dbReference type="InterPro" id="IPR046938">
    <property type="entry name" value="DNA_clamp_sf"/>
</dbReference>
<feature type="compositionally biased region" description="Low complexity" evidence="1">
    <location>
        <begin position="391"/>
        <end position="410"/>
    </location>
</feature>
<feature type="compositionally biased region" description="Polar residues" evidence="1">
    <location>
        <begin position="360"/>
        <end position="377"/>
    </location>
</feature>
<dbReference type="Pfam" id="PF04139">
    <property type="entry name" value="Rad9"/>
    <property type="match status" value="1"/>
</dbReference>
<keyword evidence="3" id="KW-1185">Reference proteome</keyword>
<feature type="region of interest" description="Disordered" evidence="1">
    <location>
        <begin position="924"/>
        <end position="957"/>
    </location>
</feature>
<feature type="region of interest" description="Disordered" evidence="1">
    <location>
        <begin position="341"/>
        <end position="495"/>
    </location>
</feature>
<dbReference type="GO" id="GO:0031573">
    <property type="term" value="P:mitotic intra-S DNA damage checkpoint signaling"/>
    <property type="evidence" value="ECO:0007669"/>
    <property type="project" value="TreeGrafter"/>
</dbReference>